<dbReference type="RefSeq" id="WP_419191502.1">
    <property type="nucleotide sequence ID" value="NZ_CP036287.1"/>
</dbReference>
<reference evidence="1 2" key="1">
    <citation type="submission" date="2019-02" db="EMBL/GenBank/DDBJ databases">
        <title>Deep-cultivation of Planctomycetes and their phenomic and genomic characterization uncovers novel biology.</title>
        <authorList>
            <person name="Wiegand S."/>
            <person name="Jogler M."/>
            <person name="Boedeker C."/>
            <person name="Pinto D."/>
            <person name="Vollmers J."/>
            <person name="Rivas-Marin E."/>
            <person name="Kohn T."/>
            <person name="Peeters S.H."/>
            <person name="Heuer A."/>
            <person name="Rast P."/>
            <person name="Oberbeckmann S."/>
            <person name="Bunk B."/>
            <person name="Jeske O."/>
            <person name="Meyerdierks A."/>
            <person name="Storesund J.E."/>
            <person name="Kallscheuer N."/>
            <person name="Luecker S."/>
            <person name="Lage O.M."/>
            <person name="Pohl T."/>
            <person name="Merkel B.J."/>
            <person name="Hornburger P."/>
            <person name="Mueller R.-W."/>
            <person name="Bruemmer F."/>
            <person name="Labrenz M."/>
            <person name="Spormann A.M."/>
            <person name="Op den Camp H."/>
            <person name="Overmann J."/>
            <person name="Amann R."/>
            <person name="Jetten M.S.M."/>
            <person name="Mascher T."/>
            <person name="Medema M.H."/>
            <person name="Devos D.P."/>
            <person name="Kaster A.-K."/>
            <person name="Ovreas L."/>
            <person name="Rohde M."/>
            <person name="Galperin M.Y."/>
            <person name="Jogler C."/>
        </authorList>
    </citation>
    <scope>NUCLEOTIDE SEQUENCE [LARGE SCALE GENOMIC DNA]</scope>
    <source>
        <strain evidence="1 2">Pla133</strain>
    </source>
</reference>
<dbReference type="Proteomes" id="UP000316921">
    <property type="component" value="Chromosome"/>
</dbReference>
<dbReference type="GO" id="GO:0051213">
    <property type="term" value="F:dioxygenase activity"/>
    <property type="evidence" value="ECO:0007669"/>
    <property type="project" value="UniProtKB-KW"/>
</dbReference>
<dbReference type="AlphaFoldDB" id="A0A518BL27"/>
<organism evidence="1 2">
    <name type="scientific">Engelhardtia mirabilis</name>
    <dbReference type="NCBI Taxonomy" id="2528011"/>
    <lineage>
        <taxon>Bacteria</taxon>
        <taxon>Pseudomonadati</taxon>
        <taxon>Planctomycetota</taxon>
        <taxon>Planctomycetia</taxon>
        <taxon>Planctomycetia incertae sedis</taxon>
        <taxon>Engelhardtia</taxon>
    </lineage>
</organism>
<name>A0A518BL27_9BACT</name>
<sequence length="174" mass="19066">MAESFPTNFLDAQRFTAASSYFQQGLAVLSSLGARIPSGRNYVGQPLDPGPDGEAFACRWAPEGTTAPHDHGGGEGLVLVQEGLLIETKFEFDGSELVPVERRMLLPGDITWLGGRDIHTVEAHEPSWSLHFYWGKGDTYRIFDPVGRVTHEVRDTGAWLPVDPDSIVASTPWS</sequence>
<keyword evidence="1" id="KW-0560">Oxidoreductase</keyword>
<dbReference type="KEGG" id="pbap:Pla133_27410"/>
<dbReference type="InterPro" id="IPR014710">
    <property type="entry name" value="RmlC-like_jellyroll"/>
</dbReference>
<dbReference type="SUPFAM" id="SSF51182">
    <property type="entry name" value="RmlC-like cupins"/>
    <property type="match status" value="1"/>
</dbReference>
<gene>
    <name evidence="1" type="ORF">Pla133_27410</name>
</gene>
<proteinExistence type="predicted"/>
<accession>A0A518BL27</accession>
<dbReference type="Gene3D" id="2.60.120.10">
    <property type="entry name" value="Jelly Rolls"/>
    <property type="match status" value="1"/>
</dbReference>
<protein>
    <submittedName>
        <fullName evidence="1">Cysteine dioxygenase type I</fullName>
    </submittedName>
</protein>
<evidence type="ECO:0000313" key="2">
    <source>
        <dbReference type="Proteomes" id="UP000316921"/>
    </source>
</evidence>
<dbReference type="EMBL" id="CP036287">
    <property type="protein sequence ID" value="QDU67653.1"/>
    <property type="molecule type" value="Genomic_DNA"/>
</dbReference>
<keyword evidence="2" id="KW-1185">Reference proteome</keyword>
<keyword evidence="1" id="KW-0223">Dioxygenase</keyword>
<dbReference type="InterPro" id="IPR011051">
    <property type="entry name" value="RmlC_Cupin_sf"/>
</dbReference>
<evidence type="ECO:0000313" key="1">
    <source>
        <dbReference type="EMBL" id="QDU67653.1"/>
    </source>
</evidence>